<organism evidence="1 2">
    <name type="scientific">Listeria weihenstephanensis</name>
    <dbReference type="NCBI Taxonomy" id="1006155"/>
    <lineage>
        <taxon>Bacteria</taxon>
        <taxon>Bacillati</taxon>
        <taxon>Bacillota</taxon>
        <taxon>Bacilli</taxon>
        <taxon>Bacillales</taxon>
        <taxon>Listeriaceae</taxon>
        <taxon>Listeria</taxon>
    </lineage>
</organism>
<protein>
    <submittedName>
        <fullName evidence="1">Uncharacterized protein</fullName>
    </submittedName>
</protein>
<dbReference type="RefSeq" id="WP_185424796.1">
    <property type="nucleotide sequence ID" value="NZ_JAARRL010000004.1"/>
</dbReference>
<reference evidence="1 2" key="1">
    <citation type="submission" date="2020-03" db="EMBL/GenBank/DDBJ databases">
        <title>Soil Listeria distribution.</title>
        <authorList>
            <person name="Liao J."/>
            <person name="Wiedmann M."/>
        </authorList>
    </citation>
    <scope>NUCLEOTIDE SEQUENCE [LARGE SCALE GENOMIC DNA]</scope>
    <source>
        <strain evidence="1 2">FSL L7-1523</strain>
    </source>
</reference>
<sequence>MSVLTFSHPKLAQIEMNFGQLMQVVGDNSELKQQLWQSLSWYLSKHKYTEAELSILQYKEPEIFEDGQCLSRNKFQTLIIESVTDIHDLLNVKKGTPIFEMMNRIIQNLDITKNIEAINYQLDEIARKMNADGALEQINSGQNIEWGILVEEINAPNLLQKNVSMLPEFQDLSYAIEYIDGYSKYLLLLEILNINLENSAQPILLMIKNVDDTLHYDEYEKIMRQIEILTERHPHFFSIIFPSQIGYVYVSERYIENILVAGREVHALVESEVLYERVCNNYPDMSVLSYVDFMNYLKTVAPYLFTNKKQSIQMSLRELVLIKIINELFHYHDFEAGMIDTYTQLEYEFLYSE</sequence>
<dbReference type="EMBL" id="JAARRL010000004">
    <property type="protein sequence ID" value="MBC1499792.1"/>
    <property type="molecule type" value="Genomic_DNA"/>
</dbReference>
<dbReference type="Proteomes" id="UP000564536">
    <property type="component" value="Unassembled WGS sequence"/>
</dbReference>
<gene>
    <name evidence="1" type="ORF">HB943_04185</name>
</gene>
<proteinExistence type="predicted"/>
<dbReference type="InterPro" id="IPR031820">
    <property type="entry name" value="Cas_St_Csn2"/>
</dbReference>
<accession>A0A841Z564</accession>
<comment type="caution">
    <text evidence="1">The sequence shown here is derived from an EMBL/GenBank/DDBJ whole genome shotgun (WGS) entry which is preliminary data.</text>
</comment>
<name>A0A841Z564_9LIST</name>
<evidence type="ECO:0000313" key="1">
    <source>
        <dbReference type="EMBL" id="MBC1499792.1"/>
    </source>
</evidence>
<evidence type="ECO:0000313" key="2">
    <source>
        <dbReference type="Proteomes" id="UP000564536"/>
    </source>
</evidence>
<dbReference type="Pfam" id="PF16813">
    <property type="entry name" value="Cas_St_Csn2"/>
    <property type="match status" value="1"/>
</dbReference>
<dbReference type="AlphaFoldDB" id="A0A841Z564"/>